<organism evidence="2 3">
    <name type="scientific">Chamaesiphon minutus (strain ATCC 27169 / PCC 6605)</name>
    <dbReference type="NCBI Taxonomy" id="1173020"/>
    <lineage>
        <taxon>Bacteria</taxon>
        <taxon>Bacillati</taxon>
        <taxon>Cyanobacteriota</taxon>
        <taxon>Cyanophyceae</taxon>
        <taxon>Gomontiellales</taxon>
        <taxon>Chamaesiphonaceae</taxon>
        <taxon>Chamaesiphon</taxon>
    </lineage>
</organism>
<reference evidence="2 3" key="1">
    <citation type="submission" date="2012-05" db="EMBL/GenBank/DDBJ databases">
        <title>Finished chromosome of genome of Chamaesiphon sp. PCC 6605.</title>
        <authorList>
            <consortium name="US DOE Joint Genome Institute"/>
            <person name="Gugger M."/>
            <person name="Coursin T."/>
            <person name="Rippka R."/>
            <person name="Tandeau De Marsac N."/>
            <person name="Huntemann M."/>
            <person name="Wei C.-L."/>
            <person name="Han J."/>
            <person name="Detter J.C."/>
            <person name="Han C."/>
            <person name="Tapia R."/>
            <person name="Chen A."/>
            <person name="Kyrpides N."/>
            <person name="Mavromatis K."/>
            <person name="Markowitz V."/>
            <person name="Szeto E."/>
            <person name="Ivanova N."/>
            <person name="Pagani I."/>
            <person name="Pati A."/>
            <person name="Goodwin L."/>
            <person name="Nordberg H.P."/>
            <person name="Cantor M.N."/>
            <person name="Hua S.X."/>
            <person name="Woyke T."/>
            <person name="Kerfeld C.A."/>
        </authorList>
    </citation>
    <scope>NUCLEOTIDE SEQUENCE [LARGE SCALE GENOMIC DNA]</scope>
    <source>
        <strain evidence="3">ATCC 27169 / PCC 6605</strain>
    </source>
</reference>
<dbReference type="RefSeq" id="WP_015159693.1">
    <property type="nucleotide sequence ID" value="NC_019697.1"/>
</dbReference>
<sequence length="90" mass="10340">MRDTWLDRFFRDKNGNIVIIQPPNLPIMVWAISSFLQVIFKTGIIHTGLETISLIAIFIWSLAEIFQGVNYFRRSLGVFVLIVTIVSKLS</sequence>
<feature type="transmembrane region" description="Helical" evidence="1">
    <location>
        <begin position="47"/>
        <end position="65"/>
    </location>
</feature>
<dbReference type="EMBL" id="CP003600">
    <property type="protein sequence ID" value="AFY93546.1"/>
    <property type="molecule type" value="Genomic_DNA"/>
</dbReference>
<keyword evidence="1" id="KW-1133">Transmembrane helix</keyword>
<evidence type="ECO:0000313" key="2">
    <source>
        <dbReference type="EMBL" id="AFY93546.1"/>
    </source>
</evidence>
<accession>K9UGI3</accession>
<dbReference type="eggNOG" id="ENOG5032RVE">
    <property type="taxonomic scope" value="Bacteria"/>
</dbReference>
<proteinExistence type="predicted"/>
<dbReference type="AlphaFoldDB" id="K9UGI3"/>
<evidence type="ECO:0000313" key="3">
    <source>
        <dbReference type="Proteomes" id="UP000010366"/>
    </source>
</evidence>
<keyword evidence="1" id="KW-0472">Membrane</keyword>
<protein>
    <submittedName>
        <fullName evidence="2">Uncharacterized protein</fullName>
    </submittedName>
</protein>
<gene>
    <name evidence="2" type="ORF">Cha6605_2492</name>
</gene>
<keyword evidence="1" id="KW-0812">Transmembrane</keyword>
<evidence type="ECO:0000256" key="1">
    <source>
        <dbReference type="SAM" id="Phobius"/>
    </source>
</evidence>
<feature type="transmembrane region" description="Helical" evidence="1">
    <location>
        <begin position="20"/>
        <end position="40"/>
    </location>
</feature>
<dbReference type="Proteomes" id="UP000010366">
    <property type="component" value="Chromosome"/>
</dbReference>
<keyword evidence="3" id="KW-1185">Reference proteome</keyword>
<dbReference type="KEGG" id="cmp:Cha6605_2492"/>
<dbReference type="PATRIC" id="fig|1173020.3.peg.2844"/>
<name>K9UGI3_CHAP6</name>
<dbReference type="OrthoDB" id="532298at2"/>
<dbReference type="HOGENOM" id="CLU_172604_0_0_3"/>